<gene>
    <name evidence="11" type="ORF">FD51_GL002179</name>
</gene>
<evidence type="ECO:0000256" key="7">
    <source>
        <dbReference type="PROSITE-ProRule" id="PRU00169"/>
    </source>
</evidence>
<proteinExistence type="predicted"/>
<dbReference type="EMBL" id="AZCT01000003">
    <property type="protein sequence ID" value="KRK13019.1"/>
    <property type="molecule type" value="Genomic_DNA"/>
</dbReference>
<organism evidence="11 12">
    <name type="scientific">Lacticaseibacillus zeae DSM 20178 = KCTC 3804</name>
    <dbReference type="NCBI Taxonomy" id="1423816"/>
    <lineage>
        <taxon>Bacteria</taxon>
        <taxon>Bacillati</taxon>
        <taxon>Bacillota</taxon>
        <taxon>Bacilli</taxon>
        <taxon>Lactobacillales</taxon>
        <taxon>Lactobacillaceae</taxon>
        <taxon>Lacticaseibacillus</taxon>
    </lineage>
</organism>
<dbReference type="GO" id="GO:0006355">
    <property type="term" value="P:regulation of DNA-templated transcription"/>
    <property type="evidence" value="ECO:0007669"/>
    <property type="project" value="InterPro"/>
</dbReference>
<comment type="caution">
    <text evidence="11">The sequence shown here is derived from an EMBL/GenBank/DDBJ whole genome shotgun (WGS) entry which is preliminary data.</text>
</comment>
<keyword evidence="6" id="KW-0804">Transcription</keyword>
<dbReference type="PROSITE" id="PS50110">
    <property type="entry name" value="RESPONSE_REGULATORY"/>
    <property type="match status" value="1"/>
</dbReference>
<evidence type="ECO:0000256" key="1">
    <source>
        <dbReference type="ARBA" id="ARBA00022553"/>
    </source>
</evidence>
<feature type="domain" description="Response regulatory" evidence="9">
    <location>
        <begin position="2"/>
        <end position="118"/>
    </location>
</feature>
<evidence type="ECO:0000256" key="8">
    <source>
        <dbReference type="PROSITE-ProRule" id="PRU01091"/>
    </source>
</evidence>
<evidence type="ECO:0000256" key="2">
    <source>
        <dbReference type="ARBA" id="ARBA00023012"/>
    </source>
</evidence>
<dbReference type="InterPro" id="IPR016032">
    <property type="entry name" value="Sig_transdc_resp-reg_C-effctor"/>
</dbReference>
<evidence type="ECO:0000256" key="4">
    <source>
        <dbReference type="ARBA" id="ARBA00023125"/>
    </source>
</evidence>
<evidence type="ECO:0000259" key="9">
    <source>
        <dbReference type="PROSITE" id="PS50110"/>
    </source>
</evidence>
<evidence type="ECO:0000259" key="10">
    <source>
        <dbReference type="PROSITE" id="PS51755"/>
    </source>
</evidence>
<dbReference type="SUPFAM" id="SSF46894">
    <property type="entry name" value="C-terminal effector domain of the bipartite response regulators"/>
    <property type="match status" value="1"/>
</dbReference>
<dbReference type="InterPro" id="IPR001789">
    <property type="entry name" value="Sig_transdc_resp-reg_receiver"/>
</dbReference>
<keyword evidence="2" id="KW-0902">Two-component regulatory system</keyword>
<dbReference type="Pfam" id="PF00486">
    <property type="entry name" value="Trans_reg_C"/>
    <property type="match status" value="1"/>
</dbReference>
<sequence>MKLLMIEDNTSVAEMMAMFFQKEKWEVVNAYDGEEGLAKFKEAPDSFDIITLDLNLPKMDGMQVAKEIRQISETVPLIMLTARDTESDQVLGLELGADDYVTKPFSPITLIARIKALHRRAEVGAEVGAEQAEPEAKKDGFDVETDHFKLSTKTREAYLNGKQIEGLTPKEFDLLHTLSKSPKQVFSREQLLQLVWDYEYYGDERTVDAHIKKLRQKIEKVGPQIIQTVWGVGYKFDDSGLDQ</sequence>
<keyword evidence="1 7" id="KW-0597">Phosphoprotein</keyword>
<protein>
    <submittedName>
        <fullName evidence="11">Two-component response regulator</fullName>
    </submittedName>
</protein>
<dbReference type="InterPro" id="IPR039420">
    <property type="entry name" value="WalR-like"/>
</dbReference>
<dbReference type="Gene3D" id="6.10.250.690">
    <property type="match status" value="1"/>
</dbReference>
<dbReference type="PROSITE" id="PS51755">
    <property type="entry name" value="OMPR_PHOB"/>
    <property type="match status" value="1"/>
</dbReference>
<accession>A0A0R1EUM6</accession>
<dbReference type="Gene3D" id="3.40.50.2300">
    <property type="match status" value="1"/>
</dbReference>
<feature type="domain" description="OmpR/PhoB-type" evidence="10">
    <location>
        <begin position="138"/>
        <end position="238"/>
    </location>
</feature>
<dbReference type="FunFam" id="1.10.10.10:FF:000018">
    <property type="entry name" value="DNA-binding response regulator ResD"/>
    <property type="match status" value="1"/>
</dbReference>
<evidence type="ECO:0000313" key="12">
    <source>
        <dbReference type="Proteomes" id="UP000051984"/>
    </source>
</evidence>
<dbReference type="Proteomes" id="UP000051984">
    <property type="component" value="Unassembled WGS sequence"/>
</dbReference>
<evidence type="ECO:0000256" key="5">
    <source>
        <dbReference type="ARBA" id="ARBA00023159"/>
    </source>
</evidence>
<evidence type="ECO:0000313" key="11">
    <source>
        <dbReference type="EMBL" id="KRK13019.1"/>
    </source>
</evidence>
<dbReference type="Gene3D" id="1.10.10.10">
    <property type="entry name" value="Winged helix-like DNA-binding domain superfamily/Winged helix DNA-binding domain"/>
    <property type="match status" value="1"/>
</dbReference>
<feature type="DNA-binding region" description="OmpR/PhoB-type" evidence="8">
    <location>
        <begin position="138"/>
        <end position="238"/>
    </location>
</feature>
<dbReference type="CDD" id="cd00383">
    <property type="entry name" value="trans_reg_C"/>
    <property type="match status" value="1"/>
</dbReference>
<dbReference type="InterPro" id="IPR036388">
    <property type="entry name" value="WH-like_DNA-bd_sf"/>
</dbReference>
<keyword evidence="3" id="KW-0805">Transcription regulation</keyword>
<dbReference type="PANTHER" id="PTHR48111">
    <property type="entry name" value="REGULATOR OF RPOS"/>
    <property type="match status" value="1"/>
</dbReference>
<dbReference type="SMART" id="SM00448">
    <property type="entry name" value="REC"/>
    <property type="match status" value="1"/>
</dbReference>
<keyword evidence="5" id="KW-0010">Activator</keyword>
<dbReference type="SMART" id="SM00862">
    <property type="entry name" value="Trans_reg_C"/>
    <property type="match status" value="1"/>
</dbReference>
<reference evidence="11 12" key="1">
    <citation type="journal article" date="2015" name="Genome Announc.">
        <title>Expanding the biotechnology potential of lactobacilli through comparative genomics of 213 strains and associated genera.</title>
        <authorList>
            <person name="Sun Z."/>
            <person name="Harris H.M."/>
            <person name="McCann A."/>
            <person name="Guo C."/>
            <person name="Argimon S."/>
            <person name="Zhang W."/>
            <person name="Yang X."/>
            <person name="Jeffery I.B."/>
            <person name="Cooney J.C."/>
            <person name="Kagawa T.F."/>
            <person name="Liu W."/>
            <person name="Song Y."/>
            <person name="Salvetti E."/>
            <person name="Wrobel A."/>
            <person name="Rasinkangas P."/>
            <person name="Parkhill J."/>
            <person name="Rea M.C."/>
            <person name="O'Sullivan O."/>
            <person name="Ritari J."/>
            <person name="Douillard F.P."/>
            <person name="Paul Ross R."/>
            <person name="Yang R."/>
            <person name="Briner A.E."/>
            <person name="Felis G.E."/>
            <person name="de Vos W.M."/>
            <person name="Barrangou R."/>
            <person name="Klaenhammer T.R."/>
            <person name="Caufield P.W."/>
            <person name="Cui Y."/>
            <person name="Zhang H."/>
            <person name="O'Toole P.W."/>
        </authorList>
    </citation>
    <scope>NUCLEOTIDE SEQUENCE [LARGE SCALE GENOMIC DNA]</scope>
    <source>
        <strain evidence="11 12">DSM 20178</strain>
    </source>
</reference>
<dbReference type="RefSeq" id="WP_010489175.1">
    <property type="nucleotide sequence ID" value="NZ_AZCT01000003.1"/>
</dbReference>
<dbReference type="PANTHER" id="PTHR48111:SF21">
    <property type="entry name" value="DNA-BINDING DUAL MASTER TRANSCRIPTIONAL REGULATOR RPAA"/>
    <property type="match status" value="1"/>
</dbReference>
<dbReference type="AlphaFoldDB" id="A0A0R1EUM6"/>
<evidence type="ECO:0000256" key="6">
    <source>
        <dbReference type="ARBA" id="ARBA00023163"/>
    </source>
</evidence>
<dbReference type="GO" id="GO:0000976">
    <property type="term" value="F:transcription cis-regulatory region binding"/>
    <property type="evidence" value="ECO:0007669"/>
    <property type="project" value="TreeGrafter"/>
</dbReference>
<dbReference type="GO" id="GO:0000156">
    <property type="term" value="F:phosphorelay response regulator activity"/>
    <property type="evidence" value="ECO:0007669"/>
    <property type="project" value="TreeGrafter"/>
</dbReference>
<dbReference type="GO" id="GO:0005829">
    <property type="term" value="C:cytosol"/>
    <property type="evidence" value="ECO:0007669"/>
    <property type="project" value="TreeGrafter"/>
</dbReference>
<evidence type="ECO:0000256" key="3">
    <source>
        <dbReference type="ARBA" id="ARBA00023015"/>
    </source>
</evidence>
<dbReference type="SUPFAM" id="SSF52172">
    <property type="entry name" value="CheY-like"/>
    <property type="match status" value="1"/>
</dbReference>
<name>A0A0R1EUM6_LACZE</name>
<keyword evidence="4 8" id="KW-0238">DNA-binding</keyword>
<dbReference type="InterPro" id="IPR011006">
    <property type="entry name" value="CheY-like_superfamily"/>
</dbReference>
<dbReference type="InterPro" id="IPR001867">
    <property type="entry name" value="OmpR/PhoB-type_DNA-bd"/>
</dbReference>
<dbReference type="GO" id="GO:0032993">
    <property type="term" value="C:protein-DNA complex"/>
    <property type="evidence" value="ECO:0007669"/>
    <property type="project" value="TreeGrafter"/>
</dbReference>
<feature type="modified residue" description="4-aspartylphosphate" evidence="7">
    <location>
        <position position="53"/>
    </location>
</feature>
<dbReference type="eggNOG" id="COG0745">
    <property type="taxonomic scope" value="Bacteria"/>
</dbReference>
<dbReference type="PATRIC" id="fig|1423816.3.peg.2259"/>
<dbReference type="Pfam" id="PF00072">
    <property type="entry name" value="Response_reg"/>
    <property type="match status" value="1"/>
</dbReference>